<proteinExistence type="predicted"/>
<feature type="compositionally biased region" description="Basic and acidic residues" evidence="1">
    <location>
        <begin position="61"/>
        <end position="87"/>
    </location>
</feature>
<dbReference type="AlphaFoldDB" id="A0A9Q1DKG4"/>
<dbReference type="EMBL" id="JAFJMO010000006">
    <property type="protein sequence ID" value="KAJ8274158.1"/>
    <property type="molecule type" value="Genomic_DNA"/>
</dbReference>
<name>A0A9Q1DKG4_CONCO</name>
<comment type="caution">
    <text evidence="2">The sequence shown here is derived from an EMBL/GenBank/DDBJ whole genome shotgun (WGS) entry which is preliminary data.</text>
</comment>
<dbReference type="Proteomes" id="UP001152803">
    <property type="component" value="Unassembled WGS sequence"/>
</dbReference>
<reference evidence="2" key="1">
    <citation type="journal article" date="2023" name="Science">
        <title>Genome structures resolve the early diversification of teleost fishes.</title>
        <authorList>
            <person name="Parey E."/>
            <person name="Louis A."/>
            <person name="Montfort J."/>
            <person name="Bouchez O."/>
            <person name="Roques C."/>
            <person name="Iampietro C."/>
            <person name="Lluch J."/>
            <person name="Castinel A."/>
            <person name="Donnadieu C."/>
            <person name="Desvignes T."/>
            <person name="Floi Bucao C."/>
            <person name="Jouanno E."/>
            <person name="Wen M."/>
            <person name="Mejri S."/>
            <person name="Dirks R."/>
            <person name="Jansen H."/>
            <person name="Henkel C."/>
            <person name="Chen W.J."/>
            <person name="Zahm M."/>
            <person name="Cabau C."/>
            <person name="Klopp C."/>
            <person name="Thompson A.W."/>
            <person name="Robinson-Rechavi M."/>
            <person name="Braasch I."/>
            <person name="Lecointre G."/>
            <person name="Bobe J."/>
            <person name="Postlethwait J.H."/>
            <person name="Berthelot C."/>
            <person name="Roest Crollius H."/>
            <person name="Guiguen Y."/>
        </authorList>
    </citation>
    <scope>NUCLEOTIDE SEQUENCE</scope>
    <source>
        <strain evidence="2">Concon-B</strain>
    </source>
</reference>
<feature type="region of interest" description="Disordered" evidence="1">
    <location>
        <begin position="44"/>
        <end position="135"/>
    </location>
</feature>
<dbReference type="OrthoDB" id="9927450at2759"/>
<keyword evidence="3" id="KW-1185">Reference proteome</keyword>
<accession>A0A9Q1DKG4</accession>
<sequence>MGDQRESLRKISTTLALKNEEIQNFICCLKQNLQNLESNSGRVLEDLRRSSAPDLGAGGAEGRDGDPDQTGESKPHLRDAEPTERMHQGPGELRGAAGAGQSDAVQLRDGRLQPSRPAPFPPPLLENSWRSPVQS</sequence>
<evidence type="ECO:0000313" key="2">
    <source>
        <dbReference type="EMBL" id="KAJ8274158.1"/>
    </source>
</evidence>
<protein>
    <submittedName>
        <fullName evidence="2">Uncharacterized protein</fullName>
    </submittedName>
</protein>
<evidence type="ECO:0000313" key="3">
    <source>
        <dbReference type="Proteomes" id="UP001152803"/>
    </source>
</evidence>
<gene>
    <name evidence="2" type="ORF">COCON_G00087830</name>
</gene>
<organism evidence="2 3">
    <name type="scientific">Conger conger</name>
    <name type="common">Conger eel</name>
    <name type="synonym">Muraena conger</name>
    <dbReference type="NCBI Taxonomy" id="82655"/>
    <lineage>
        <taxon>Eukaryota</taxon>
        <taxon>Metazoa</taxon>
        <taxon>Chordata</taxon>
        <taxon>Craniata</taxon>
        <taxon>Vertebrata</taxon>
        <taxon>Euteleostomi</taxon>
        <taxon>Actinopterygii</taxon>
        <taxon>Neopterygii</taxon>
        <taxon>Teleostei</taxon>
        <taxon>Anguilliformes</taxon>
        <taxon>Congridae</taxon>
        <taxon>Conger</taxon>
    </lineage>
</organism>
<evidence type="ECO:0000256" key="1">
    <source>
        <dbReference type="SAM" id="MobiDB-lite"/>
    </source>
</evidence>